<gene>
    <name evidence="1" type="ORF">F8M41_017240</name>
</gene>
<accession>A0A8H4ANB7</accession>
<protein>
    <submittedName>
        <fullName evidence="1">Uncharacterized protein</fullName>
    </submittedName>
</protein>
<organism evidence="1 2">
    <name type="scientific">Gigaspora margarita</name>
    <dbReference type="NCBI Taxonomy" id="4874"/>
    <lineage>
        <taxon>Eukaryota</taxon>
        <taxon>Fungi</taxon>
        <taxon>Fungi incertae sedis</taxon>
        <taxon>Mucoromycota</taxon>
        <taxon>Glomeromycotina</taxon>
        <taxon>Glomeromycetes</taxon>
        <taxon>Diversisporales</taxon>
        <taxon>Gigasporaceae</taxon>
        <taxon>Gigaspora</taxon>
    </lineage>
</organism>
<evidence type="ECO:0000313" key="2">
    <source>
        <dbReference type="Proteomes" id="UP000439903"/>
    </source>
</evidence>
<sequence length="302" mass="35018">MLCMFIGLGAGQLSHIYLSGKLHEIDINDLTCDDPLSNGVGSNQFQLSENDFDLLVEEKAGIRRLSKSVSIKNICADFVERRDEFQEIYKLGVAEDVNVVHYYWVEQESDREQIVRDITECLMQEVEVTRNECQSVASKNRKAKLKDGVRGNRPNFIIRAFLGQKWNEIVYAESGKWNCNEDKILEDHNKLVRFCIDSYKEISKKHVKDVLRKNYIAFGINIAGENIIVHRLIRENGVKYYLPIAEAKIPLGSESVVRSRRIRSCFIDHTKWFNRKFAMVNQQHSKKEKKVSERSTLRESGR</sequence>
<comment type="caution">
    <text evidence="1">The sequence shown here is derived from an EMBL/GenBank/DDBJ whole genome shotgun (WGS) entry which is preliminary data.</text>
</comment>
<reference evidence="1 2" key="1">
    <citation type="journal article" date="2019" name="Environ. Microbiol.">
        <title>At the nexus of three kingdoms: the genome of the mycorrhizal fungus Gigaspora margarita provides insights into plant, endobacterial and fungal interactions.</title>
        <authorList>
            <person name="Venice F."/>
            <person name="Ghignone S."/>
            <person name="Salvioli di Fossalunga A."/>
            <person name="Amselem J."/>
            <person name="Novero M."/>
            <person name="Xianan X."/>
            <person name="Sedzielewska Toro K."/>
            <person name="Morin E."/>
            <person name="Lipzen A."/>
            <person name="Grigoriev I.V."/>
            <person name="Henrissat B."/>
            <person name="Martin F.M."/>
            <person name="Bonfante P."/>
        </authorList>
    </citation>
    <scope>NUCLEOTIDE SEQUENCE [LARGE SCALE GENOMIC DNA]</scope>
    <source>
        <strain evidence="1 2">BEG34</strain>
    </source>
</reference>
<proteinExistence type="predicted"/>
<dbReference type="AlphaFoldDB" id="A0A8H4ANB7"/>
<name>A0A8H4ANB7_GIGMA</name>
<dbReference type="EMBL" id="WTPW01000391">
    <property type="protein sequence ID" value="KAF0515997.1"/>
    <property type="molecule type" value="Genomic_DNA"/>
</dbReference>
<evidence type="ECO:0000313" key="1">
    <source>
        <dbReference type="EMBL" id="KAF0515997.1"/>
    </source>
</evidence>
<dbReference type="Proteomes" id="UP000439903">
    <property type="component" value="Unassembled WGS sequence"/>
</dbReference>
<keyword evidence="2" id="KW-1185">Reference proteome</keyword>
<dbReference type="OrthoDB" id="2429039at2759"/>